<keyword evidence="3" id="KW-0540">Nuclease</keyword>
<dbReference type="InterPro" id="IPR012337">
    <property type="entry name" value="RNaseH-like_sf"/>
</dbReference>
<dbReference type="SUPFAM" id="SSF81901">
    <property type="entry name" value="HCP-like"/>
    <property type="match status" value="1"/>
</dbReference>
<dbReference type="Pfam" id="PF13482">
    <property type="entry name" value="RNase_H_2"/>
    <property type="match status" value="1"/>
</dbReference>
<dbReference type="RefSeq" id="WP_343804055.1">
    <property type="nucleotide sequence ID" value="NZ_BAAADJ010000064.1"/>
</dbReference>
<protein>
    <submittedName>
        <fullName evidence="3">Metal-dependent exonucleaseMrfB</fullName>
    </submittedName>
</protein>
<gene>
    <name evidence="3" type="primary">mrfB</name>
    <name evidence="3" type="ORF">GCM10008967_42910</name>
</gene>
<proteinExistence type="predicted"/>
<evidence type="ECO:0000256" key="1">
    <source>
        <dbReference type="SAM" id="MobiDB-lite"/>
    </source>
</evidence>
<comment type="caution">
    <text evidence="3">The sequence shown here is derived from an EMBL/GenBank/DDBJ whole genome shotgun (WGS) entry which is preliminary data.</text>
</comment>
<feature type="compositionally biased region" description="Polar residues" evidence="1">
    <location>
        <begin position="13"/>
        <end position="31"/>
    </location>
</feature>
<sequence length="414" mass="48184">MSLKGKLQRMKNHLSTNAETEQKKSSSPTFTVTNKQTWEENGYQLYESSEGYCFIKKQVYPLDYKLGKYTVHDFINAVQLWQSYHHKHPLSAKGYQDSDLFFFDTESTGLGHGVGNHLFILGHARMINNELVLTQHILPEPGFEVPLYESFLKECNVQALVTYNGKAFDWPLVETKHALIRNEVPKLPSFGHFDLFHACKRLFKHELPSMKLAIIEKDVLDITRGEDVPGYLSGMIYQDFLQRKDPEGMFALALHNERDILSLVALYTHLSFLVHKNVKATASIGFEIGRWEAYEGNREQAILQFEQLAQVDDQWSAQVKYELACQYKKDHDWEKAVALWMVLAERGDKKIKVNVCIELAKYLEHKDKKFEEALIFTNRALDELAKWEAIQIKKRDRLLQELMKRKIRLLKKLS</sequence>
<evidence type="ECO:0000259" key="2">
    <source>
        <dbReference type="Pfam" id="PF13482"/>
    </source>
</evidence>
<dbReference type="PANTHER" id="PTHR38462">
    <property type="entry name" value="EXONUCLEASE-LIKE PROTEIN"/>
    <property type="match status" value="1"/>
</dbReference>
<feature type="region of interest" description="Disordered" evidence="1">
    <location>
        <begin position="1"/>
        <end position="31"/>
    </location>
</feature>
<accession>A0ABP3GK90</accession>
<reference evidence="4" key="1">
    <citation type="journal article" date="2019" name="Int. J. Syst. Evol. Microbiol.">
        <title>The Global Catalogue of Microorganisms (GCM) 10K type strain sequencing project: providing services to taxonomists for standard genome sequencing and annotation.</title>
        <authorList>
            <consortium name="The Broad Institute Genomics Platform"/>
            <consortium name="The Broad Institute Genome Sequencing Center for Infectious Disease"/>
            <person name="Wu L."/>
            <person name="Ma J."/>
        </authorList>
    </citation>
    <scope>NUCLEOTIDE SEQUENCE [LARGE SCALE GENOMIC DNA]</scope>
    <source>
        <strain evidence="4">JCM 9731</strain>
    </source>
</reference>
<organism evidence="3 4">
    <name type="scientific">Bacillus carboniphilus</name>
    <dbReference type="NCBI Taxonomy" id="86663"/>
    <lineage>
        <taxon>Bacteria</taxon>
        <taxon>Bacillati</taxon>
        <taxon>Bacillota</taxon>
        <taxon>Bacilli</taxon>
        <taxon>Bacillales</taxon>
        <taxon>Bacillaceae</taxon>
        <taxon>Bacillus</taxon>
    </lineage>
</organism>
<keyword evidence="3" id="KW-0378">Hydrolase</keyword>
<dbReference type="SUPFAM" id="SSF53098">
    <property type="entry name" value="Ribonuclease H-like"/>
    <property type="match status" value="1"/>
</dbReference>
<dbReference type="EMBL" id="BAAADJ010000064">
    <property type="protein sequence ID" value="GAA0347999.1"/>
    <property type="molecule type" value="Genomic_DNA"/>
</dbReference>
<evidence type="ECO:0000313" key="3">
    <source>
        <dbReference type="EMBL" id="GAA0347999.1"/>
    </source>
</evidence>
<feature type="domain" description="YprB ribonuclease H-like" evidence="2">
    <location>
        <begin position="102"/>
        <end position="270"/>
    </location>
</feature>
<evidence type="ECO:0000313" key="4">
    <source>
        <dbReference type="Proteomes" id="UP001500782"/>
    </source>
</evidence>
<dbReference type="Proteomes" id="UP001500782">
    <property type="component" value="Unassembled WGS sequence"/>
</dbReference>
<dbReference type="PANTHER" id="PTHR38462:SF1">
    <property type="entry name" value="YPRB RIBONUCLEASE H-LIKE DOMAIN-CONTAINING PROTEIN"/>
    <property type="match status" value="1"/>
</dbReference>
<name>A0ABP3GK90_9BACI</name>
<dbReference type="InterPro" id="IPR038720">
    <property type="entry name" value="YprB_RNase_H-like_dom"/>
</dbReference>
<keyword evidence="4" id="KW-1185">Reference proteome</keyword>
<keyword evidence="3" id="KW-0269">Exonuclease</keyword>
<dbReference type="GO" id="GO:0004527">
    <property type="term" value="F:exonuclease activity"/>
    <property type="evidence" value="ECO:0007669"/>
    <property type="project" value="UniProtKB-KW"/>
</dbReference>
<feature type="compositionally biased region" description="Basic residues" evidence="1">
    <location>
        <begin position="1"/>
        <end position="12"/>
    </location>
</feature>